<gene>
    <name evidence="1" type="ORF">ATO67_09200</name>
</gene>
<dbReference type="AlphaFoldDB" id="A0A135P1S3"/>
<dbReference type="Proteomes" id="UP000070498">
    <property type="component" value="Unassembled WGS sequence"/>
</dbReference>
<sequence length="75" mass="8806">MRDEEYGYPPWGAKLGGQIYWNAVNALRDVWLEIYGEQLEVSVQGKAGFKRLLDQIKQKLVEKRGLEKIVDREPW</sequence>
<organism evidence="1 2">
    <name type="scientific">Agrobacterium bohemicum</name>
    <dbReference type="NCBI Taxonomy" id="2052828"/>
    <lineage>
        <taxon>Bacteria</taxon>
        <taxon>Pseudomonadati</taxon>
        <taxon>Pseudomonadota</taxon>
        <taxon>Alphaproteobacteria</taxon>
        <taxon>Hyphomicrobiales</taxon>
        <taxon>Rhizobiaceae</taxon>
        <taxon>Rhizobium/Agrobacterium group</taxon>
        <taxon>Agrobacterium</taxon>
    </lineage>
</organism>
<name>A0A135P1S3_9HYPH</name>
<accession>A0A135P1S3</accession>
<comment type="caution">
    <text evidence="1">The sequence shown here is derived from an EMBL/GenBank/DDBJ whole genome shotgun (WGS) entry which is preliminary data.</text>
</comment>
<protein>
    <submittedName>
        <fullName evidence="1">Uncharacterized protein</fullName>
    </submittedName>
</protein>
<evidence type="ECO:0000313" key="2">
    <source>
        <dbReference type="Proteomes" id="UP000070498"/>
    </source>
</evidence>
<reference evidence="1 2" key="1">
    <citation type="submission" date="2015-11" db="EMBL/GenBank/DDBJ databases">
        <title>Draft genome sequence of Agrobacterium sp. R89-1.</title>
        <authorList>
            <person name="Zahradnik J."/>
            <person name="Kyslikova E."/>
            <person name="Palyzova A."/>
            <person name="Kyslik P."/>
        </authorList>
    </citation>
    <scope>NUCLEOTIDE SEQUENCE [LARGE SCALE GENOMIC DNA]</scope>
    <source>
        <strain evidence="1 2">R89-1</strain>
    </source>
</reference>
<proteinExistence type="predicted"/>
<dbReference type="RefSeq" id="WP_067647242.1">
    <property type="nucleotide sequence ID" value="NZ_KQ961026.1"/>
</dbReference>
<dbReference type="EMBL" id="LNUW01000034">
    <property type="protein sequence ID" value="KXG85362.1"/>
    <property type="molecule type" value="Genomic_DNA"/>
</dbReference>
<evidence type="ECO:0000313" key="1">
    <source>
        <dbReference type="EMBL" id="KXG85362.1"/>
    </source>
</evidence>
<keyword evidence="2" id="KW-1185">Reference proteome</keyword>